<protein>
    <submittedName>
        <fullName evidence="1">Uncharacterized protein</fullName>
    </submittedName>
</protein>
<sequence>MRFLVKFNDYTMHVHNSCRYLNGHSLNIQIGHHRLHVWSVMTGNIQHRFYRIYWPPITIFGIATTPHHNGLHIVNPIFLRKG</sequence>
<proteinExistence type="predicted"/>
<accession>A0A382K4G5</accession>
<feature type="non-terminal residue" evidence="1">
    <location>
        <position position="82"/>
    </location>
</feature>
<organism evidence="1">
    <name type="scientific">marine metagenome</name>
    <dbReference type="NCBI Taxonomy" id="408172"/>
    <lineage>
        <taxon>unclassified sequences</taxon>
        <taxon>metagenomes</taxon>
        <taxon>ecological metagenomes</taxon>
    </lineage>
</organism>
<dbReference type="AlphaFoldDB" id="A0A382K4G5"/>
<evidence type="ECO:0000313" key="1">
    <source>
        <dbReference type="EMBL" id="SVC18725.1"/>
    </source>
</evidence>
<dbReference type="EMBL" id="UINC01078042">
    <property type="protein sequence ID" value="SVC18725.1"/>
    <property type="molecule type" value="Genomic_DNA"/>
</dbReference>
<gene>
    <name evidence="1" type="ORF">METZ01_LOCUS271579</name>
</gene>
<name>A0A382K4G5_9ZZZZ</name>
<reference evidence="1" key="1">
    <citation type="submission" date="2018-05" db="EMBL/GenBank/DDBJ databases">
        <authorList>
            <person name="Lanie J.A."/>
            <person name="Ng W.-L."/>
            <person name="Kazmierczak K.M."/>
            <person name="Andrzejewski T.M."/>
            <person name="Davidsen T.M."/>
            <person name="Wayne K.J."/>
            <person name="Tettelin H."/>
            <person name="Glass J.I."/>
            <person name="Rusch D."/>
            <person name="Podicherti R."/>
            <person name="Tsui H.-C.T."/>
            <person name="Winkler M.E."/>
        </authorList>
    </citation>
    <scope>NUCLEOTIDE SEQUENCE</scope>
</reference>